<dbReference type="Proteomes" id="UP000311919">
    <property type="component" value="Unassembled WGS sequence"/>
</dbReference>
<dbReference type="AlphaFoldDB" id="A0A4Z2D4X3"/>
<accession>A0A4Z2D4X3</accession>
<gene>
    <name evidence="3" type="ORF">EWB00_004511</name>
</gene>
<dbReference type="EMBL" id="SKCS01000289">
    <property type="protein sequence ID" value="TNN11524.1"/>
    <property type="molecule type" value="Genomic_DNA"/>
</dbReference>
<feature type="signal peptide" evidence="2">
    <location>
        <begin position="1"/>
        <end position="16"/>
    </location>
</feature>
<sequence length="104" mass="11705">TFQVHILWICIPLVAPASELTRFQILAPLLERMPVGQFVAVVHYMQHIVAGLATIQDIGPLPEASTPQYMLSLRRLQSHKSETTENSQLQMNVDMDELSATFDD</sequence>
<evidence type="ECO:0000256" key="2">
    <source>
        <dbReference type="SAM" id="SignalP"/>
    </source>
</evidence>
<feature type="region of interest" description="Disordered" evidence="1">
    <location>
        <begin position="79"/>
        <end position="104"/>
    </location>
</feature>
<evidence type="ECO:0000313" key="3">
    <source>
        <dbReference type="EMBL" id="TNN11524.1"/>
    </source>
</evidence>
<feature type="non-terminal residue" evidence="3">
    <location>
        <position position="1"/>
    </location>
</feature>
<reference evidence="3 4" key="1">
    <citation type="submission" date="2019-03" db="EMBL/GenBank/DDBJ databases">
        <title>An improved genome assembly of the fluke Schistosoma japonicum.</title>
        <authorList>
            <person name="Hu W."/>
            <person name="Luo F."/>
            <person name="Yin M."/>
            <person name="Mo X."/>
            <person name="Sun C."/>
            <person name="Wu Q."/>
            <person name="Zhu B."/>
            <person name="Xiang M."/>
            <person name="Wang J."/>
            <person name="Wang Y."/>
            <person name="Zhang T."/>
            <person name="Xu B."/>
            <person name="Zheng H."/>
            <person name="Feng Z."/>
        </authorList>
    </citation>
    <scope>NUCLEOTIDE SEQUENCE [LARGE SCALE GENOMIC DNA]</scope>
    <source>
        <strain evidence="3">HuSjv2</strain>
        <tissue evidence="3">Worms</tissue>
    </source>
</reference>
<keyword evidence="4" id="KW-1185">Reference proteome</keyword>
<organism evidence="3 4">
    <name type="scientific">Schistosoma japonicum</name>
    <name type="common">Blood fluke</name>
    <dbReference type="NCBI Taxonomy" id="6182"/>
    <lineage>
        <taxon>Eukaryota</taxon>
        <taxon>Metazoa</taxon>
        <taxon>Spiralia</taxon>
        <taxon>Lophotrochozoa</taxon>
        <taxon>Platyhelminthes</taxon>
        <taxon>Trematoda</taxon>
        <taxon>Digenea</taxon>
        <taxon>Strigeidida</taxon>
        <taxon>Schistosomatoidea</taxon>
        <taxon>Schistosomatidae</taxon>
        <taxon>Schistosoma</taxon>
    </lineage>
</organism>
<evidence type="ECO:0000313" key="4">
    <source>
        <dbReference type="Proteomes" id="UP000311919"/>
    </source>
</evidence>
<proteinExistence type="predicted"/>
<feature type="compositionally biased region" description="Acidic residues" evidence="1">
    <location>
        <begin position="94"/>
        <end position="104"/>
    </location>
</feature>
<protein>
    <submittedName>
        <fullName evidence="3">Uncharacterized protein</fullName>
    </submittedName>
</protein>
<feature type="non-terminal residue" evidence="3">
    <location>
        <position position="104"/>
    </location>
</feature>
<evidence type="ECO:0000256" key="1">
    <source>
        <dbReference type="SAM" id="MobiDB-lite"/>
    </source>
</evidence>
<name>A0A4Z2D4X3_SCHJA</name>
<feature type="chain" id="PRO_5021184829" evidence="2">
    <location>
        <begin position="17"/>
        <end position="104"/>
    </location>
</feature>
<comment type="caution">
    <text evidence="3">The sequence shown here is derived from an EMBL/GenBank/DDBJ whole genome shotgun (WGS) entry which is preliminary data.</text>
</comment>
<keyword evidence="2" id="KW-0732">Signal</keyword>